<dbReference type="Proteomes" id="UP000252792">
    <property type="component" value="Unassembled WGS sequence"/>
</dbReference>
<feature type="chain" id="PRO_5016662881" evidence="2">
    <location>
        <begin position="33"/>
        <end position="748"/>
    </location>
</feature>
<sequence length="748" mass="84372">MHALSPLFKRTALRYFVVIMSANTLLLPSSYASETTDDSDPFQLPEFKPSQMNSGGVGLIQVPSGRMADEGAFSLSYAQNDEYDFYTISLQLMPWLETTFRYTQVNDLLYSNDESFSGNTKLADKGIDVKARLWQESRYLPEVSIGLKDIGGTGLFDGEYLAGSKRFYTQDYGHFDVTLGLGWGYFGTRGNISNPFCSAADRFCDRLSSFSGNGGMVDYDRWFTGSASLFGGIEYQPPYEPLRLKLEYEGNDYSQDYPVTRGNVDMTPKTPWNIGAVYALSDGFDLRLSYERGTTFTLGFSLNTNFDSIKSPWIDEPIPEQNQHRPTTLEGVDWEKLDQELNKVAGYKTDKVYQDGDTLTLVAHQHKYRNRDTALEKASAVLSNELPENIQHYQIHETEKGLALRTTEISASQYQEIANVSYLNPKISDATSNLEPQDQTSQSFTSEPLYDDFEPLSYGFKPHLSQAFGGPEDFYIYNLSVKGGAAYWLTDQLELSAGVSINVFNNYDKLKFNVLEDGTSNYRVRTLIRAYVLENDALLSNLQLTWYQKYGQNWYQQVYGGYLETMFAGVGSEVMYRQPNTNWAIGADINLISQRDPSSVFGVFESDDAYSSSDKVLSRGSTGHVSVYYQPQWSFLQNTLFRVDMGKFLAGDVGARVDFSKQYKSGVIVGAYASKTDMSAEEFGEGSFTKGFYLSIPFDTLSFKPTTSRANLAWQPITRDGGQKLNRRSSLFKVTDMVSPWYQRPNQN</sequence>
<feature type="region of interest" description="Disordered" evidence="1">
    <location>
        <begin position="429"/>
        <end position="448"/>
    </location>
</feature>
<keyword evidence="2" id="KW-0732">Signal</keyword>
<proteinExistence type="predicted"/>
<dbReference type="OrthoDB" id="19542at2"/>
<evidence type="ECO:0000256" key="2">
    <source>
        <dbReference type="SAM" id="SignalP"/>
    </source>
</evidence>
<feature type="compositionally biased region" description="Polar residues" evidence="1">
    <location>
        <begin position="429"/>
        <end position="446"/>
    </location>
</feature>
<name>A0A366JBM1_9GAMM</name>
<dbReference type="InterPro" id="IPR010344">
    <property type="entry name" value="YbjH"/>
</dbReference>
<organism evidence="3 4">
    <name type="scientific">Marinomonas rhizomae</name>
    <dbReference type="NCBI Taxonomy" id="491948"/>
    <lineage>
        <taxon>Bacteria</taxon>
        <taxon>Pseudomonadati</taxon>
        <taxon>Pseudomonadota</taxon>
        <taxon>Gammaproteobacteria</taxon>
        <taxon>Oceanospirillales</taxon>
        <taxon>Oceanospirillaceae</taxon>
        <taxon>Marinomonas</taxon>
    </lineage>
</organism>
<accession>A0A366JBM1</accession>
<dbReference type="RefSeq" id="WP_113916843.1">
    <property type="nucleotide sequence ID" value="NZ_QNSE01000007.1"/>
</dbReference>
<evidence type="ECO:0000313" key="4">
    <source>
        <dbReference type="Proteomes" id="UP000252792"/>
    </source>
</evidence>
<keyword evidence="4" id="KW-1185">Reference proteome</keyword>
<gene>
    <name evidence="3" type="ORF">DFP80_107277</name>
</gene>
<evidence type="ECO:0000256" key="1">
    <source>
        <dbReference type="SAM" id="MobiDB-lite"/>
    </source>
</evidence>
<evidence type="ECO:0000313" key="3">
    <source>
        <dbReference type="EMBL" id="RBP83298.1"/>
    </source>
</evidence>
<dbReference type="AlphaFoldDB" id="A0A366JBM1"/>
<feature type="signal peptide" evidence="2">
    <location>
        <begin position="1"/>
        <end position="32"/>
    </location>
</feature>
<reference evidence="3 4" key="1">
    <citation type="submission" date="2018-06" db="EMBL/GenBank/DDBJ databases">
        <title>Genomic Encyclopedia of Type Strains, Phase III (KMG-III): the genomes of soil and plant-associated and newly described type strains.</title>
        <authorList>
            <person name="Whitman W."/>
        </authorList>
    </citation>
    <scope>NUCLEOTIDE SEQUENCE [LARGE SCALE GENOMIC DNA]</scope>
    <source>
        <strain evidence="3 4">CECT 7377</strain>
    </source>
</reference>
<dbReference type="Pfam" id="PF06082">
    <property type="entry name" value="YjbH"/>
    <property type="match status" value="1"/>
</dbReference>
<protein>
    <submittedName>
        <fullName evidence="3">Exopolysaccharide biosynthesis protein YbjH</fullName>
    </submittedName>
</protein>
<dbReference type="EMBL" id="QNSE01000007">
    <property type="protein sequence ID" value="RBP83298.1"/>
    <property type="molecule type" value="Genomic_DNA"/>
</dbReference>
<comment type="caution">
    <text evidence="3">The sequence shown here is derived from an EMBL/GenBank/DDBJ whole genome shotgun (WGS) entry which is preliminary data.</text>
</comment>